<dbReference type="Gene3D" id="1.10.486.10">
    <property type="entry name" value="PCRA, domain 4"/>
    <property type="match status" value="1"/>
</dbReference>
<evidence type="ECO:0000256" key="8">
    <source>
        <dbReference type="ARBA" id="ARBA00022840"/>
    </source>
</evidence>
<keyword evidence="9" id="KW-0238">DNA-binding</keyword>
<feature type="domain" description="UvrD-like helicase C-terminal" evidence="17">
    <location>
        <begin position="333"/>
        <end position="614"/>
    </location>
</feature>
<keyword evidence="4" id="KW-0227">DNA damage</keyword>
<evidence type="ECO:0000256" key="12">
    <source>
        <dbReference type="ARBA" id="ARBA00034617"/>
    </source>
</evidence>
<dbReference type="PROSITE" id="PS51217">
    <property type="entry name" value="UVRD_HELICASE_CTER"/>
    <property type="match status" value="1"/>
</dbReference>
<dbReference type="Pfam" id="PF13361">
    <property type="entry name" value="UvrD_C"/>
    <property type="match status" value="1"/>
</dbReference>
<dbReference type="InterPro" id="IPR038726">
    <property type="entry name" value="PDDEXK_AddAB-type"/>
</dbReference>
<dbReference type="InterPro" id="IPR014016">
    <property type="entry name" value="UvrD-like_ATP-bd"/>
</dbReference>
<dbReference type="EC" id="5.6.2.4" evidence="13"/>
<sequence>MSITEAFTKAYNDLNKEQKEAVNTIEGPVMVVAGPGTGKTQVLALRIANILKETDTTADSILCLTFTNSGVRAMRERLHSFIGADAGRVMVSTFHAFSGRIIEENYHVLGFDSQPTMLDDEMSMALYDAVLEGYDWKHIRPREDYTKYISDIKSLLSLCKKENMIPDDLMRDIDDTINRLKNDPENISSRGATKGQLKKEIENKIESLERTREVAKFYELYENEKKNRNVMDYDDELHYAFKIVESSSEARDNLRENYLYVLIDEHQDSSGVQNNLLKAIWQWSDNPNIFAVGDDRQLIYAFGGADISYFEEFKHMFGEARLITLLTNYRSTQIILDTADTLLSSSMASGKLSANAIDTDSKNAPVIYVEASYPRDEILAAAHAIEERHEHDGVSYNQCAILVPKNAQVIEATRILRDIGIPVVGRYSEKLFSSREAMSLICILRIISNSEDSSSIVESLLDPLVGIPQLIVHRYLHDHHGKDISVTQLCSETATLFDADACMTLRAWGEQLASWISLTQHMDVYRSIQMIGSTFLFNNKGERRAIDHATFMHSIEIIRSLLHVVLQAPNECHNDIKKFLAYIDRLSQYGYDAPVARFSSDEGVQIMTLHGAKGSEYDFVWVAHMNEDSLMRGKHRGFSLPDVLSNSYYKKDELSARREAYVAITRAKRFCTISYSQYSYTNKEQIPALILSDLPHDKMIKQSSKDTERMLLKSMPEKYVTSIQSETHVTRDEIISFVKKEFTDTRVSVSLLNNFLACPRKWYFRNFLNVPEPMSESLEMGNIIHTSLERILKMDHKPNVNEYSLIVNEEVARSHYGNDSDKKRIGKSAMSIIIDWVNRRLPEIEFNHSAERNISCAIPEFPLLSLYGKIDLIEYIDDNHVRVTDFKTGKPKMKHNIEKIDDNGRMSDYMRQLTMYSLLLEQNKKAPLIVDESRLEYLEAKKESDMFYTTTITRDNIDKLIDDIKYYEKSIQDGSWIDTPCLVAEYEKSKNEKKDECEYCTLFNILGL</sequence>
<evidence type="ECO:0000256" key="7">
    <source>
        <dbReference type="ARBA" id="ARBA00022839"/>
    </source>
</evidence>
<keyword evidence="10" id="KW-0234">DNA repair</keyword>
<evidence type="ECO:0000259" key="17">
    <source>
        <dbReference type="PROSITE" id="PS51217"/>
    </source>
</evidence>
<keyword evidence="6 15" id="KW-0347">Helicase</keyword>
<evidence type="ECO:0000256" key="15">
    <source>
        <dbReference type="PROSITE-ProRule" id="PRU00560"/>
    </source>
</evidence>
<evidence type="ECO:0000256" key="10">
    <source>
        <dbReference type="ARBA" id="ARBA00023204"/>
    </source>
</evidence>
<keyword evidence="3 15" id="KW-0547">Nucleotide-binding</keyword>
<evidence type="ECO:0000313" key="19">
    <source>
        <dbReference type="Proteomes" id="UP000179448"/>
    </source>
</evidence>
<evidence type="ECO:0000256" key="5">
    <source>
        <dbReference type="ARBA" id="ARBA00022801"/>
    </source>
</evidence>
<dbReference type="Proteomes" id="UP000179448">
    <property type="component" value="Unassembled WGS sequence"/>
</dbReference>
<dbReference type="CDD" id="cd17932">
    <property type="entry name" value="DEXQc_UvrD"/>
    <property type="match status" value="1"/>
</dbReference>
<dbReference type="InterPro" id="IPR027417">
    <property type="entry name" value="P-loop_NTPase"/>
</dbReference>
<comment type="similarity">
    <text evidence="1">Belongs to the helicase family. UvrD subfamily.</text>
</comment>
<dbReference type="AlphaFoldDB" id="A0A1F6WQD1"/>
<evidence type="ECO:0000256" key="6">
    <source>
        <dbReference type="ARBA" id="ARBA00022806"/>
    </source>
</evidence>
<dbReference type="InterPro" id="IPR014017">
    <property type="entry name" value="DNA_helicase_UvrD-like_C"/>
</dbReference>
<evidence type="ECO:0000259" key="16">
    <source>
        <dbReference type="PROSITE" id="PS51198"/>
    </source>
</evidence>
<gene>
    <name evidence="18" type="ORF">A2997_01340</name>
</gene>
<dbReference type="Gene3D" id="3.90.320.10">
    <property type="match status" value="1"/>
</dbReference>
<evidence type="ECO:0000256" key="13">
    <source>
        <dbReference type="ARBA" id="ARBA00034808"/>
    </source>
</evidence>
<feature type="domain" description="UvrD-like helicase ATP-binding" evidence="16">
    <location>
        <begin position="12"/>
        <end position="332"/>
    </location>
</feature>
<organism evidence="18 19">
    <name type="scientific">Candidatus Nomurabacteria bacterium RIFCSPLOWO2_01_FULL_36_10b</name>
    <dbReference type="NCBI Taxonomy" id="1801766"/>
    <lineage>
        <taxon>Bacteria</taxon>
        <taxon>Candidatus Nomuraibacteriota</taxon>
    </lineage>
</organism>
<keyword evidence="7" id="KW-0269">Exonuclease</keyword>
<accession>A0A1F6WQD1</accession>
<evidence type="ECO:0000256" key="1">
    <source>
        <dbReference type="ARBA" id="ARBA00009922"/>
    </source>
</evidence>
<dbReference type="EMBL" id="MFUQ01000003">
    <property type="protein sequence ID" value="OGI84122.1"/>
    <property type="molecule type" value="Genomic_DNA"/>
</dbReference>
<dbReference type="Gene3D" id="1.10.10.160">
    <property type="match status" value="1"/>
</dbReference>
<evidence type="ECO:0000256" key="11">
    <source>
        <dbReference type="ARBA" id="ARBA00023235"/>
    </source>
</evidence>
<dbReference type="SUPFAM" id="SSF52980">
    <property type="entry name" value="Restriction endonuclease-like"/>
    <property type="match status" value="1"/>
</dbReference>
<name>A0A1F6WQD1_9BACT</name>
<dbReference type="GO" id="GO:0000725">
    <property type="term" value="P:recombinational repair"/>
    <property type="evidence" value="ECO:0007669"/>
    <property type="project" value="TreeGrafter"/>
</dbReference>
<comment type="caution">
    <text evidence="18">The sequence shown here is derived from an EMBL/GenBank/DDBJ whole genome shotgun (WGS) entry which is preliminary data.</text>
</comment>
<evidence type="ECO:0000256" key="9">
    <source>
        <dbReference type="ARBA" id="ARBA00023125"/>
    </source>
</evidence>
<keyword evidence="2" id="KW-0540">Nuclease</keyword>
<dbReference type="GO" id="GO:0005524">
    <property type="term" value="F:ATP binding"/>
    <property type="evidence" value="ECO:0007669"/>
    <property type="project" value="UniProtKB-UniRule"/>
</dbReference>
<evidence type="ECO:0000256" key="3">
    <source>
        <dbReference type="ARBA" id="ARBA00022741"/>
    </source>
</evidence>
<evidence type="ECO:0000313" key="18">
    <source>
        <dbReference type="EMBL" id="OGI84122.1"/>
    </source>
</evidence>
<keyword evidence="5 15" id="KW-0378">Hydrolase</keyword>
<dbReference type="InterPro" id="IPR011335">
    <property type="entry name" value="Restrct_endonuc-II-like"/>
</dbReference>
<protein>
    <recommendedName>
        <fullName evidence="13">DNA 3'-5' helicase</fullName>
        <ecNumber evidence="13">5.6.2.4</ecNumber>
    </recommendedName>
</protein>
<dbReference type="InterPro" id="IPR011604">
    <property type="entry name" value="PDDEXK-like_dom_sf"/>
</dbReference>
<evidence type="ECO:0000256" key="2">
    <source>
        <dbReference type="ARBA" id="ARBA00022722"/>
    </source>
</evidence>
<dbReference type="GO" id="GO:0003677">
    <property type="term" value="F:DNA binding"/>
    <property type="evidence" value="ECO:0007669"/>
    <property type="project" value="UniProtKB-KW"/>
</dbReference>
<feature type="binding site" evidence="15">
    <location>
        <begin position="33"/>
        <end position="40"/>
    </location>
    <ligand>
        <name>ATP</name>
        <dbReference type="ChEBI" id="CHEBI:30616"/>
    </ligand>
</feature>
<dbReference type="Pfam" id="PF00580">
    <property type="entry name" value="UvrD-helicase"/>
    <property type="match status" value="1"/>
</dbReference>
<dbReference type="Pfam" id="PF12705">
    <property type="entry name" value="PDDEXK_1"/>
    <property type="match status" value="1"/>
</dbReference>
<keyword evidence="8 15" id="KW-0067">ATP-binding</keyword>
<dbReference type="SUPFAM" id="SSF52540">
    <property type="entry name" value="P-loop containing nucleoside triphosphate hydrolases"/>
    <property type="match status" value="1"/>
</dbReference>
<dbReference type="PROSITE" id="PS51198">
    <property type="entry name" value="UVRD_HELICASE_ATP_BIND"/>
    <property type="match status" value="1"/>
</dbReference>
<dbReference type="InterPro" id="IPR013986">
    <property type="entry name" value="DExx_box_DNA_helicase_dom_sf"/>
</dbReference>
<dbReference type="GO" id="GO:0004527">
    <property type="term" value="F:exonuclease activity"/>
    <property type="evidence" value="ECO:0007669"/>
    <property type="project" value="UniProtKB-KW"/>
</dbReference>
<proteinExistence type="inferred from homology"/>
<dbReference type="PANTHER" id="PTHR11070:SF2">
    <property type="entry name" value="ATP-DEPENDENT DNA HELICASE SRS2"/>
    <property type="match status" value="1"/>
</dbReference>
<comment type="catalytic activity">
    <reaction evidence="14">
        <text>ATP + H2O = ADP + phosphate + H(+)</text>
        <dbReference type="Rhea" id="RHEA:13065"/>
        <dbReference type="ChEBI" id="CHEBI:15377"/>
        <dbReference type="ChEBI" id="CHEBI:15378"/>
        <dbReference type="ChEBI" id="CHEBI:30616"/>
        <dbReference type="ChEBI" id="CHEBI:43474"/>
        <dbReference type="ChEBI" id="CHEBI:456216"/>
        <dbReference type="EC" id="5.6.2.4"/>
    </reaction>
</comment>
<dbReference type="InterPro" id="IPR000212">
    <property type="entry name" value="DNA_helicase_UvrD/REP"/>
</dbReference>
<comment type="catalytic activity">
    <reaction evidence="12">
        <text>Couples ATP hydrolysis with the unwinding of duplex DNA by translocating in the 3'-5' direction.</text>
        <dbReference type="EC" id="5.6.2.4"/>
    </reaction>
</comment>
<reference evidence="18 19" key="1">
    <citation type="journal article" date="2016" name="Nat. Commun.">
        <title>Thousands of microbial genomes shed light on interconnected biogeochemical processes in an aquifer system.</title>
        <authorList>
            <person name="Anantharaman K."/>
            <person name="Brown C.T."/>
            <person name="Hug L.A."/>
            <person name="Sharon I."/>
            <person name="Castelle C.J."/>
            <person name="Probst A.J."/>
            <person name="Thomas B.C."/>
            <person name="Singh A."/>
            <person name="Wilkins M.J."/>
            <person name="Karaoz U."/>
            <person name="Brodie E.L."/>
            <person name="Williams K.H."/>
            <person name="Hubbard S.S."/>
            <person name="Banfield J.F."/>
        </authorList>
    </citation>
    <scope>NUCLEOTIDE SEQUENCE [LARGE SCALE GENOMIC DNA]</scope>
</reference>
<keyword evidence="11" id="KW-0413">Isomerase</keyword>
<evidence type="ECO:0000256" key="14">
    <source>
        <dbReference type="ARBA" id="ARBA00048988"/>
    </source>
</evidence>
<dbReference type="GO" id="GO:0043138">
    <property type="term" value="F:3'-5' DNA helicase activity"/>
    <property type="evidence" value="ECO:0007669"/>
    <property type="project" value="UniProtKB-EC"/>
</dbReference>
<dbReference type="PANTHER" id="PTHR11070">
    <property type="entry name" value="UVRD / RECB / PCRA DNA HELICASE FAMILY MEMBER"/>
    <property type="match status" value="1"/>
</dbReference>
<dbReference type="STRING" id="1801766.A2997_01340"/>
<evidence type="ECO:0000256" key="4">
    <source>
        <dbReference type="ARBA" id="ARBA00022763"/>
    </source>
</evidence>
<dbReference type="Gene3D" id="3.40.50.300">
    <property type="entry name" value="P-loop containing nucleotide triphosphate hydrolases"/>
    <property type="match status" value="2"/>
</dbReference>